<keyword evidence="4" id="KW-1185">Reference proteome</keyword>
<evidence type="ECO:0000313" key="3">
    <source>
        <dbReference type="EMBL" id="MFD2212663.1"/>
    </source>
</evidence>
<feature type="region of interest" description="Disordered" evidence="1">
    <location>
        <begin position="92"/>
        <end position="114"/>
    </location>
</feature>
<comment type="caution">
    <text evidence="3">The sequence shown here is derived from an EMBL/GenBank/DDBJ whole genome shotgun (WGS) entry which is preliminary data.</text>
</comment>
<dbReference type="EMBL" id="JBHUIK010000001">
    <property type="protein sequence ID" value="MFD2212663.1"/>
    <property type="molecule type" value="Genomic_DNA"/>
</dbReference>
<organism evidence="3 4">
    <name type="scientific">Metabacillus endolithicus</name>
    <dbReference type="NCBI Taxonomy" id="1535204"/>
    <lineage>
        <taxon>Bacteria</taxon>
        <taxon>Bacillati</taxon>
        <taxon>Bacillota</taxon>
        <taxon>Bacilli</taxon>
        <taxon>Bacillales</taxon>
        <taxon>Bacillaceae</taxon>
        <taxon>Metabacillus</taxon>
    </lineage>
</organism>
<dbReference type="RefSeq" id="WP_247341987.1">
    <property type="nucleotide sequence ID" value="NZ_CP095550.1"/>
</dbReference>
<feature type="region of interest" description="Disordered" evidence="1">
    <location>
        <begin position="156"/>
        <end position="188"/>
    </location>
</feature>
<proteinExistence type="predicted"/>
<evidence type="ECO:0008006" key="5">
    <source>
        <dbReference type="Google" id="ProtNLM"/>
    </source>
</evidence>
<feature type="compositionally biased region" description="Polar residues" evidence="1">
    <location>
        <begin position="159"/>
        <end position="169"/>
    </location>
</feature>
<gene>
    <name evidence="3" type="ORF">ACFSKK_02925</name>
</gene>
<feature type="compositionally biased region" description="Low complexity" evidence="1">
    <location>
        <begin position="174"/>
        <end position="188"/>
    </location>
</feature>
<sequence>MKKGLVTILSAACILSVTGCAGNQTDNATNIGLRNDQAPITRVNYNGNDTNSNQNATVQTRATKNVERLDEVSQARVIMRGNDAYVTVRLNKNGNTNNNNGTTVGNNSATNSGTTGTNTNLRGMANEYNNVGFNNRHSKTANTADRNNSTEMAERINETPGTNNPSTTRPGLGNNTNFTTNVDTNNRNTRLGHTKQVSSQLKQKIENQIRAANKNVDDVFIVSEDN</sequence>
<keyword evidence="2" id="KW-0732">Signal</keyword>
<name>A0ABW5BV22_9BACI</name>
<dbReference type="Proteomes" id="UP001597318">
    <property type="component" value="Unassembled WGS sequence"/>
</dbReference>
<feature type="chain" id="PRO_5046597751" description="Sporulation protein" evidence="2">
    <location>
        <begin position="22"/>
        <end position="226"/>
    </location>
</feature>
<evidence type="ECO:0000256" key="1">
    <source>
        <dbReference type="SAM" id="MobiDB-lite"/>
    </source>
</evidence>
<reference evidence="4" key="1">
    <citation type="journal article" date="2019" name="Int. J. Syst. Evol. Microbiol.">
        <title>The Global Catalogue of Microorganisms (GCM) 10K type strain sequencing project: providing services to taxonomists for standard genome sequencing and annotation.</title>
        <authorList>
            <consortium name="The Broad Institute Genomics Platform"/>
            <consortium name="The Broad Institute Genome Sequencing Center for Infectious Disease"/>
            <person name="Wu L."/>
            <person name="Ma J."/>
        </authorList>
    </citation>
    <scope>NUCLEOTIDE SEQUENCE [LARGE SCALE GENOMIC DNA]</scope>
    <source>
        <strain evidence="4">CGMCC 1.15474</strain>
    </source>
</reference>
<feature type="signal peptide" evidence="2">
    <location>
        <begin position="1"/>
        <end position="21"/>
    </location>
</feature>
<dbReference type="PROSITE" id="PS51257">
    <property type="entry name" value="PROKAR_LIPOPROTEIN"/>
    <property type="match status" value="1"/>
</dbReference>
<protein>
    <recommendedName>
        <fullName evidence="5">Sporulation protein</fullName>
    </recommendedName>
</protein>
<evidence type="ECO:0000256" key="2">
    <source>
        <dbReference type="SAM" id="SignalP"/>
    </source>
</evidence>
<accession>A0ABW5BV22</accession>
<evidence type="ECO:0000313" key="4">
    <source>
        <dbReference type="Proteomes" id="UP001597318"/>
    </source>
</evidence>